<gene>
    <name evidence="1" type="ORF">UFOVP1124_38</name>
</gene>
<organism evidence="1">
    <name type="scientific">uncultured Caudovirales phage</name>
    <dbReference type="NCBI Taxonomy" id="2100421"/>
    <lineage>
        <taxon>Viruses</taxon>
        <taxon>Duplodnaviria</taxon>
        <taxon>Heunggongvirae</taxon>
        <taxon>Uroviricota</taxon>
        <taxon>Caudoviricetes</taxon>
        <taxon>Peduoviridae</taxon>
        <taxon>Maltschvirus</taxon>
        <taxon>Maltschvirus maltsch</taxon>
    </lineage>
</organism>
<dbReference type="EMBL" id="LR797064">
    <property type="protein sequence ID" value="CAB4184794.1"/>
    <property type="molecule type" value="Genomic_DNA"/>
</dbReference>
<sequence>MRCALSVALVLLLAASAAAAPAGRRSVSTTRAKTCENGQCATASTRSVVRGGGAQAHSESMAATGSMVHARSHGSTYEGVGVGGSPAAALASCCNNGGAVLDEGTAQGRDGRWYACRRYSVR</sequence>
<protein>
    <submittedName>
        <fullName evidence="1">Uncharacterized protein</fullName>
    </submittedName>
</protein>
<accession>A0A6J5QZA0</accession>
<reference evidence="1" key="1">
    <citation type="submission" date="2020-05" db="EMBL/GenBank/DDBJ databases">
        <authorList>
            <person name="Chiriac C."/>
            <person name="Salcher M."/>
            <person name="Ghai R."/>
            <person name="Kavagutti S V."/>
        </authorList>
    </citation>
    <scope>NUCLEOTIDE SEQUENCE</scope>
</reference>
<name>A0A6J5QZA0_9CAUD</name>
<evidence type="ECO:0000313" key="1">
    <source>
        <dbReference type="EMBL" id="CAB4184794.1"/>
    </source>
</evidence>
<proteinExistence type="predicted"/>